<gene>
    <name evidence="3" type="ORF">GBAR_LOCUS4959</name>
</gene>
<dbReference type="Pfam" id="PF00041">
    <property type="entry name" value="fn3"/>
    <property type="match status" value="1"/>
</dbReference>
<evidence type="ECO:0000313" key="3">
    <source>
        <dbReference type="EMBL" id="CAI8006899.1"/>
    </source>
</evidence>
<dbReference type="InterPro" id="IPR013783">
    <property type="entry name" value="Ig-like_fold"/>
</dbReference>
<dbReference type="InterPro" id="IPR003961">
    <property type="entry name" value="FN3_dom"/>
</dbReference>
<evidence type="ECO:0000313" key="4">
    <source>
        <dbReference type="Proteomes" id="UP001174909"/>
    </source>
</evidence>
<keyword evidence="3" id="KW-0418">Kinase</keyword>
<accession>A0AA35R8Q3</accession>
<dbReference type="SUPFAM" id="SSF63825">
    <property type="entry name" value="YWTD domain"/>
    <property type="match status" value="2"/>
</dbReference>
<feature type="domain" description="Fibronectin type-III" evidence="2">
    <location>
        <begin position="1044"/>
        <end position="1146"/>
    </location>
</feature>
<dbReference type="InterPro" id="IPR011042">
    <property type="entry name" value="6-blade_b-propeller_TolB-like"/>
</dbReference>
<dbReference type="Proteomes" id="UP001174909">
    <property type="component" value="Unassembled WGS sequence"/>
</dbReference>
<dbReference type="InterPro" id="IPR050778">
    <property type="entry name" value="Cueball_EGF_LRP_Nidogen"/>
</dbReference>
<dbReference type="InterPro" id="IPR036116">
    <property type="entry name" value="FN3_sf"/>
</dbReference>
<dbReference type="SMART" id="SM00060">
    <property type="entry name" value="FN3"/>
    <property type="match status" value="4"/>
</dbReference>
<keyword evidence="3" id="KW-0808">Transferase</keyword>
<dbReference type="PROSITE" id="PS50853">
    <property type="entry name" value="FN3"/>
    <property type="match status" value="3"/>
</dbReference>
<sequence length="1414" mass="156519">MTRQRHVWYMILLVGLCINRDPCIAIECTPSCQPPASTEEWFSDLMVCDIKPRNATLIWTRDADTTNASYIVLYEVTGNQIRSDLISGDEEQFTHVLTDLTPETVYEVQVCQPALSTCGNCEVEFSTPAAEEPSGPPAELMILASGPSTLTVSWSAPLLYPEVVLGYIVRCAPESDNSNIMELSRGNTRFNAQFHNLIPNTTYNCEVHTTSNFGNSTPATDTASTLPRETVPGLMFIVGQNFIQYVQLSESSLHPASFFSFLESTIDVLNETQITSDISGVDYHFHRNELYLTLSNGNVLQYNYSLSEDGVTIIFTVHPTPTVLYSCMQGNTLGAITVDWLFHNLYWLEYEGLFTKVMRMNLDSLQVVCEAVWESQRYRKLGIDPVHGYLYWSIDDVSSDGGLFRGSLNDFRSSQTSTCPQVDAVQEFVFSSANFTDFVLEPDVFIYFIAENTVHYIGFDQQNNGSIMGNNSMLLESFGEIIVTVTNNIGGRCNATAAKCEFYLALYNGNNIEDILVLRKSKQPLPAPPSFPADVRVFSGSESATVSWSRPSFVQSFFGQSAYSDWLYCVNYTTVDVPNMESNCTRDLQIRLSSLDNDTLYKLRVSAIGPGGERATPKEFVFRTKPAGSEGARLLISTDAAVMVSDLDGLNPMHISENEEITRSTKESNGVAYDIRSSLYFWIIEGGQGPLYRYNTSEDTFSNLVPSLDTPISLASDWVGRRLFWVQDGISVADDRQLKTINMDGGNSDIFDEDPRITSIAVDSLNGRIFWITGKVIMARKLSGFSKELCISVESEPLALTLDVEKKYLYWMTFNNEDNTVWLNQLDYTTDGCGTNAVPVELPGSLFVSSSRGVLTYGLGTLYLTTISTSGQSIYVFPADFASFTSIIGDSVKMAFGVIPQADVVRAVCVVSEILQPLPDGLVATGLSNVRAGQLSYAPRLRENESNTSVIVIEWGQSSANIPNSILYEVEYTLTPFRQPAMDPAKTFTTDTFIRLEDQTFFTEVNVTVTPHTLWLESNDSLSVTSVFSSPPSAPGKVMNVKAYVFRPSLENDNDITALIVWDPLDEVDAGGTVSNYSVSISGGSANLELTTMENESYFIVREFSNLNVLSYPLKNNEMYNVQVSAVNNGGTGVSSDSITLSTNDVSPPQELLAVTSGQSFLYGGSGVGATYVAVHPVSVNTISRLMYWYNSTINSILMQSLDGDTISVFLKDTPINVSTMAFEWQGERLYMAGENLTTNLFELWRVPVVYSKNIERVHTILDPVKSLTNLVVDSFRRGRAYWLQENNDGNVSLELLHLGSDVQQQETVNLSNLTVSALTLEPHTGDLWVSNKTNGKILRCPWSSGACEEVVNTDMMVTSITQDESMIYWTNGSVIASVDVAESSTPNVWIPFEDCKIISIHTLSPGQQPQYCK</sequence>
<evidence type="ECO:0000256" key="1">
    <source>
        <dbReference type="SAM" id="SignalP"/>
    </source>
</evidence>
<reference evidence="3" key="1">
    <citation type="submission" date="2023-03" db="EMBL/GenBank/DDBJ databases">
        <authorList>
            <person name="Steffen K."/>
            <person name="Cardenas P."/>
        </authorList>
    </citation>
    <scope>NUCLEOTIDE SEQUENCE</scope>
</reference>
<protein>
    <submittedName>
        <fullName evidence="3">Proto-oncogene tyrosine-protein kinase ROS</fullName>
    </submittedName>
</protein>
<dbReference type="PANTHER" id="PTHR46513">
    <property type="entry name" value="VITELLOGENIN RECEPTOR-LIKE PROTEIN-RELATED-RELATED"/>
    <property type="match status" value="1"/>
</dbReference>
<organism evidence="3 4">
    <name type="scientific">Geodia barretti</name>
    <name type="common">Barrett's horny sponge</name>
    <dbReference type="NCBI Taxonomy" id="519541"/>
    <lineage>
        <taxon>Eukaryota</taxon>
        <taxon>Metazoa</taxon>
        <taxon>Porifera</taxon>
        <taxon>Demospongiae</taxon>
        <taxon>Heteroscleromorpha</taxon>
        <taxon>Tetractinellida</taxon>
        <taxon>Astrophorina</taxon>
        <taxon>Geodiidae</taxon>
        <taxon>Geodia</taxon>
    </lineage>
</organism>
<evidence type="ECO:0000259" key="2">
    <source>
        <dbReference type="PROSITE" id="PS50853"/>
    </source>
</evidence>
<comment type="caution">
    <text evidence="3">The sequence shown here is derived from an EMBL/GenBank/DDBJ whole genome shotgun (WGS) entry which is preliminary data.</text>
</comment>
<dbReference type="GO" id="GO:0016301">
    <property type="term" value="F:kinase activity"/>
    <property type="evidence" value="ECO:0007669"/>
    <property type="project" value="UniProtKB-KW"/>
</dbReference>
<dbReference type="SUPFAM" id="SSF49265">
    <property type="entry name" value="Fibronectin type III"/>
    <property type="match status" value="3"/>
</dbReference>
<dbReference type="Gene3D" id="2.60.40.10">
    <property type="entry name" value="Immunoglobulins"/>
    <property type="match status" value="4"/>
</dbReference>
<name>A0AA35R8Q3_GEOBA</name>
<dbReference type="CDD" id="cd00063">
    <property type="entry name" value="FN3"/>
    <property type="match status" value="4"/>
</dbReference>
<keyword evidence="4" id="KW-1185">Reference proteome</keyword>
<feature type="signal peptide" evidence="1">
    <location>
        <begin position="1"/>
        <end position="25"/>
    </location>
</feature>
<proteinExistence type="predicted"/>
<dbReference type="Gene3D" id="2.120.10.30">
    <property type="entry name" value="TolB, C-terminal domain"/>
    <property type="match status" value="3"/>
</dbReference>
<dbReference type="EMBL" id="CASHTH010000734">
    <property type="protein sequence ID" value="CAI8006899.1"/>
    <property type="molecule type" value="Genomic_DNA"/>
</dbReference>
<feature type="domain" description="Fibronectin type-III" evidence="2">
    <location>
        <begin position="528"/>
        <end position="627"/>
    </location>
</feature>
<feature type="domain" description="Fibronectin type-III" evidence="2">
    <location>
        <begin position="136"/>
        <end position="229"/>
    </location>
</feature>
<feature type="chain" id="PRO_5041447271" evidence="1">
    <location>
        <begin position="26"/>
        <end position="1414"/>
    </location>
</feature>
<keyword evidence="1" id="KW-0732">Signal</keyword>
<dbReference type="SUPFAM" id="SSF101898">
    <property type="entry name" value="NHL repeat"/>
    <property type="match status" value="1"/>
</dbReference>